<feature type="compositionally biased region" description="Polar residues" evidence="3">
    <location>
        <begin position="279"/>
        <end position="288"/>
    </location>
</feature>
<evidence type="ECO:0000313" key="4">
    <source>
        <dbReference type="EMBL" id="GAA1246195.1"/>
    </source>
</evidence>
<keyword evidence="2" id="KW-0804">Transcription</keyword>
<keyword evidence="5" id="KW-1185">Reference proteome</keyword>
<accession>A0ABP4H0G4</accession>
<evidence type="ECO:0008006" key="6">
    <source>
        <dbReference type="Google" id="ProtNLM"/>
    </source>
</evidence>
<feature type="region of interest" description="Disordered" evidence="3">
    <location>
        <begin position="183"/>
        <end position="288"/>
    </location>
</feature>
<comment type="caution">
    <text evidence="4">The sequence shown here is derived from an EMBL/GenBank/DDBJ whole genome shotgun (WGS) entry which is preliminary data.</text>
</comment>
<protein>
    <recommendedName>
        <fullName evidence="6">Zinc finger protein</fullName>
    </recommendedName>
</protein>
<proteinExistence type="predicted"/>
<evidence type="ECO:0000256" key="3">
    <source>
        <dbReference type="SAM" id="MobiDB-lite"/>
    </source>
</evidence>
<dbReference type="Proteomes" id="UP001500653">
    <property type="component" value="Unassembled WGS sequence"/>
</dbReference>
<evidence type="ECO:0000313" key="5">
    <source>
        <dbReference type="Proteomes" id="UP001500653"/>
    </source>
</evidence>
<dbReference type="RefSeq" id="WP_253865994.1">
    <property type="nucleotide sequence ID" value="NZ_BAAALN010000012.1"/>
</dbReference>
<feature type="compositionally biased region" description="Low complexity" evidence="3">
    <location>
        <begin position="214"/>
        <end position="278"/>
    </location>
</feature>
<dbReference type="InterPro" id="IPR041916">
    <property type="entry name" value="Anti_sigma_zinc_sf"/>
</dbReference>
<keyword evidence="1" id="KW-0805">Transcription regulation</keyword>
<dbReference type="EMBL" id="BAAALN010000012">
    <property type="protein sequence ID" value="GAA1246195.1"/>
    <property type="molecule type" value="Genomic_DNA"/>
</dbReference>
<evidence type="ECO:0000256" key="2">
    <source>
        <dbReference type="ARBA" id="ARBA00023163"/>
    </source>
</evidence>
<feature type="compositionally biased region" description="Low complexity" evidence="3">
    <location>
        <begin position="125"/>
        <end position="138"/>
    </location>
</feature>
<sequence>MSRHHGSGGFGLPESHLLPDAVVAFVDNELSTGATERAAEHLAHCPWCVADVDAQRQVRSAVRDADEPSMSAGFLASLRSIPQDTELDETPDNLAMTEDGQLVAVQRPDRVAGLRGNSTGTSAVGGPEPLGGSEPLGGATPLGRSASVLGGDAANGRRRAAQGAGVVVSGLVLSALALVTTTGGTAADPERPRPGGGQTNTDVLRAQFGGDGSSGSAAGSRTSTSTSTPTSTTARTSTSTPTSTTTGAPASGAPAAGEAAGAAVPTGTASRGSAAATTPELTPASSGR</sequence>
<name>A0ABP4H0G4_9PSEU</name>
<organism evidence="4 5">
    <name type="scientific">Prauserella halophila</name>
    <dbReference type="NCBI Taxonomy" id="185641"/>
    <lineage>
        <taxon>Bacteria</taxon>
        <taxon>Bacillati</taxon>
        <taxon>Actinomycetota</taxon>
        <taxon>Actinomycetes</taxon>
        <taxon>Pseudonocardiales</taxon>
        <taxon>Pseudonocardiaceae</taxon>
        <taxon>Prauserella</taxon>
    </lineage>
</organism>
<reference evidence="5" key="1">
    <citation type="journal article" date="2019" name="Int. J. Syst. Evol. Microbiol.">
        <title>The Global Catalogue of Microorganisms (GCM) 10K type strain sequencing project: providing services to taxonomists for standard genome sequencing and annotation.</title>
        <authorList>
            <consortium name="The Broad Institute Genomics Platform"/>
            <consortium name="The Broad Institute Genome Sequencing Center for Infectious Disease"/>
            <person name="Wu L."/>
            <person name="Ma J."/>
        </authorList>
    </citation>
    <scope>NUCLEOTIDE SEQUENCE [LARGE SCALE GENOMIC DNA]</scope>
    <source>
        <strain evidence="5">JCM 13023</strain>
    </source>
</reference>
<dbReference type="Gene3D" id="1.10.10.1320">
    <property type="entry name" value="Anti-sigma factor, zinc-finger domain"/>
    <property type="match status" value="1"/>
</dbReference>
<evidence type="ECO:0000256" key="1">
    <source>
        <dbReference type="ARBA" id="ARBA00023015"/>
    </source>
</evidence>
<feature type="region of interest" description="Disordered" evidence="3">
    <location>
        <begin position="112"/>
        <end position="144"/>
    </location>
</feature>
<gene>
    <name evidence="4" type="ORF">GCM10009676_35340</name>
</gene>